<gene>
    <name evidence="2" type="ORF">PCOR1329_LOCUS48181</name>
</gene>
<organism evidence="2 3">
    <name type="scientific">Prorocentrum cordatum</name>
    <dbReference type="NCBI Taxonomy" id="2364126"/>
    <lineage>
        <taxon>Eukaryota</taxon>
        <taxon>Sar</taxon>
        <taxon>Alveolata</taxon>
        <taxon>Dinophyceae</taxon>
        <taxon>Prorocentrales</taxon>
        <taxon>Prorocentraceae</taxon>
        <taxon>Prorocentrum</taxon>
    </lineage>
</organism>
<dbReference type="Proteomes" id="UP001189429">
    <property type="component" value="Unassembled WGS sequence"/>
</dbReference>
<reference evidence="2" key="1">
    <citation type="submission" date="2023-10" db="EMBL/GenBank/DDBJ databases">
        <authorList>
            <person name="Chen Y."/>
            <person name="Shah S."/>
            <person name="Dougan E. K."/>
            <person name="Thang M."/>
            <person name="Chan C."/>
        </authorList>
    </citation>
    <scope>NUCLEOTIDE SEQUENCE [LARGE SCALE GENOMIC DNA]</scope>
</reference>
<feature type="compositionally biased region" description="Basic and acidic residues" evidence="1">
    <location>
        <begin position="36"/>
        <end position="45"/>
    </location>
</feature>
<name>A0ABN9UGZ8_9DINO</name>
<feature type="compositionally biased region" description="Low complexity" evidence="1">
    <location>
        <begin position="85"/>
        <end position="94"/>
    </location>
</feature>
<sequence length="161" mass="16883">MKAVRDAALVEGGGRGRLEALRARLEGAAGRTADSVAERDDRPRDGPLVQRVGAGRQGSVGRPALSRPRGGREGRDRGRGGPLSRGGLRPGARGQTHFRSRGSARCAPPLGVRQLFSHTVHSFVSAPVVILESLPRGGVFVNISAGYYAACAARSLGARRL</sequence>
<accession>A0ABN9UGZ8</accession>
<dbReference type="EMBL" id="CAUYUJ010015815">
    <property type="protein sequence ID" value="CAK0858386.1"/>
    <property type="molecule type" value="Genomic_DNA"/>
</dbReference>
<comment type="caution">
    <text evidence="2">The sequence shown here is derived from an EMBL/GenBank/DDBJ whole genome shotgun (WGS) entry which is preliminary data.</text>
</comment>
<protein>
    <submittedName>
        <fullName evidence="2">Uncharacterized protein</fullName>
    </submittedName>
</protein>
<proteinExistence type="predicted"/>
<evidence type="ECO:0000256" key="1">
    <source>
        <dbReference type="SAM" id="MobiDB-lite"/>
    </source>
</evidence>
<feature type="region of interest" description="Disordered" evidence="1">
    <location>
        <begin position="27"/>
        <end position="105"/>
    </location>
</feature>
<keyword evidence="3" id="KW-1185">Reference proteome</keyword>
<evidence type="ECO:0000313" key="3">
    <source>
        <dbReference type="Proteomes" id="UP001189429"/>
    </source>
</evidence>
<feature type="compositionally biased region" description="Basic and acidic residues" evidence="1">
    <location>
        <begin position="70"/>
        <end position="79"/>
    </location>
</feature>
<evidence type="ECO:0000313" key="2">
    <source>
        <dbReference type="EMBL" id="CAK0858386.1"/>
    </source>
</evidence>